<evidence type="ECO:0000313" key="4">
    <source>
        <dbReference type="Proteomes" id="UP000433406"/>
    </source>
</evidence>
<dbReference type="EMBL" id="WLCI01000012">
    <property type="protein sequence ID" value="MTB95726.1"/>
    <property type="molecule type" value="Genomic_DNA"/>
</dbReference>
<evidence type="ECO:0000313" key="3">
    <source>
        <dbReference type="EMBL" id="MTB95726.1"/>
    </source>
</evidence>
<name>A0A6I3JC28_9ACTN</name>
<accession>A0A6I3JC28</accession>
<protein>
    <submittedName>
        <fullName evidence="3">DUF3071 domain-containing protein</fullName>
    </submittedName>
</protein>
<proteinExistence type="predicted"/>
<dbReference type="RefSeq" id="WP_154615192.1">
    <property type="nucleotide sequence ID" value="NZ_CP053660.1"/>
</dbReference>
<dbReference type="AlphaFoldDB" id="A0A6I3JC28"/>
<gene>
    <name evidence="3" type="ORF">GGQ22_11575</name>
</gene>
<organism evidence="3 4">
    <name type="scientific">Nocardioides marmotae</name>
    <dbReference type="NCBI Taxonomy" id="2663857"/>
    <lineage>
        <taxon>Bacteria</taxon>
        <taxon>Bacillati</taxon>
        <taxon>Actinomycetota</taxon>
        <taxon>Actinomycetes</taxon>
        <taxon>Propionibacteriales</taxon>
        <taxon>Nocardioidaceae</taxon>
        <taxon>Nocardioides</taxon>
    </lineage>
</organism>
<feature type="region of interest" description="Disordered" evidence="1">
    <location>
        <begin position="97"/>
        <end position="118"/>
    </location>
</feature>
<reference evidence="3 4" key="1">
    <citation type="submission" date="2019-10" db="EMBL/GenBank/DDBJ databases">
        <title>Nocardioides novel species isolated from the excrement of Marmot.</title>
        <authorList>
            <person name="Zhang G."/>
        </authorList>
    </citation>
    <scope>NUCLEOTIDE SEQUENCE [LARGE SCALE GENOMIC DNA]</scope>
    <source>
        <strain evidence="4">zg-579</strain>
    </source>
</reference>
<evidence type="ECO:0000259" key="2">
    <source>
        <dbReference type="Pfam" id="PF11268"/>
    </source>
</evidence>
<dbReference type="InterPro" id="IPR047682">
    <property type="entry name" value="SepH-like"/>
</dbReference>
<feature type="domain" description="DUF3071" evidence="2">
    <location>
        <begin position="1"/>
        <end position="170"/>
    </location>
</feature>
<feature type="compositionally biased region" description="Low complexity" evidence="1">
    <location>
        <begin position="267"/>
        <end position="277"/>
    </location>
</feature>
<dbReference type="NCBIfam" id="NF040712">
    <property type="entry name" value="SepH"/>
    <property type="match status" value="1"/>
</dbReference>
<evidence type="ECO:0000256" key="1">
    <source>
        <dbReference type="SAM" id="MobiDB-lite"/>
    </source>
</evidence>
<sequence>MAHLELTGVSEDGKRLLLTDDTGAEHELDIDMRLRSALREHPPRRLEKQMESTLRPRDIQARIRSGESAEDVAAAAGTTVDRIMAFAGPVLDERRHVADRAQRSSVRRRSGETAGTARTLGEAVEAHLRSLHADPERVVEWDSWRRDDGRWSLVAAYETPKRSGIAELTFDLPGNFVLLDNDDARWLVGEVLPEPAPARDDLQQVRQRRLTTVDPVDQELPLGDDAISLVHDEPVDAFLDTEPPAEPAVAAREHDLGEQAADAVALDDAADEALTTEQPAVRDDAGNAAGDQASDQASDQAGDEPAPAEQPPPRRPVRKSRGRASVPSWDEIMFGGGKQD</sequence>
<keyword evidence="4" id="KW-1185">Reference proteome</keyword>
<dbReference type="Pfam" id="PF11268">
    <property type="entry name" value="DUF3071"/>
    <property type="match status" value="1"/>
</dbReference>
<comment type="caution">
    <text evidence="3">The sequence shown here is derived from an EMBL/GenBank/DDBJ whole genome shotgun (WGS) entry which is preliminary data.</text>
</comment>
<dbReference type="Proteomes" id="UP000433406">
    <property type="component" value="Unassembled WGS sequence"/>
</dbReference>
<dbReference type="InterPro" id="IPR021421">
    <property type="entry name" value="DUF3071"/>
</dbReference>
<feature type="compositionally biased region" description="Low complexity" evidence="1">
    <location>
        <begin position="286"/>
        <end position="307"/>
    </location>
</feature>
<feature type="region of interest" description="Disordered" evidence="1">
    <location>
        <begin position="267"/>
        <end position="340"/>
    </location>
</feature>